<accession>A0A183PVK6</accession>
<proteinExistence type="predicted"/>
<evidence type="ECO:0000313" key="1">
    <source>
        <dbReference type="EMBL" id="VDP76954.1"/>
    </source>
</evidence>
<organism evidence="1 2">
    <name type="scientific">Schistosoma mattheei</name>
    <dbReference type="NCBI Taxonomy" id="31246"/>
    <lineage>
        <taxon>Eukaryota</taxon>
        <taxon>Metazoa</taxon>
        <taxon>Spiralia</taxon>
        <taxon>Lophotrochozoa</taxon>
        <taxon>Platyhelminthes</taxon>
        <taxon>Trematoda</taxon>
        <taxon>Digenea</taxon>
        <taxon>Strigeidida</taxon>
        <taxon>Schistosomatoidea</taxon>
        <taxon>Schistosomatidae</taxon>
        <taxon>Schistosoma</taxon>
    </lineage>
</organism>
<protein>
    <submittedName>
        <fullName evidence="1">Uncharacterized protein</fullName>
    </submittedName>
</protein>
<dbReference type="AlphaFoldDB" id="A0A183PVK6"/>
<keyword evidence="2" id="KW-1185">Reference proteome</keyword>
<name>A0A183PVK6_9TREM</name>
<dbReference type="Proteomes" id="UP000269396">
    <property type="component" value="Unassembled WGS sequence"/>
</dbReference>
<gene>
    <name evidence="1" type="ORF">SMTD_LOCUS18392</name>
</gene>
<evidence type="ECO:0000313" key="2">
    <source>
        <dbReference type="Proteomes" id="UP000269396"/>
    </source>
</evidence>
<reference evidence="1 2" key="1">
    <citation type="submission" date="2018-11" db="EMBL/GenBank/DDBJ databases">
        <authorList>
            <consortium name="Pathogen Informatics"/>
        </authorList>
    </citation>
    <scope>NUCLEOTIDE SEQUENCE [LARGE SCALE GENOMIC DNA]</scope>
    <source>
        <strain>Denwood</strain>
        <strain evidence="2">Zambia</strain>
    </source>
</reference>
<dbReference type="EMBL" id="UZAL01040389">
    <property type="protein sequence ID" value="VDP76954.1"/>
    <property type="molecule type" value="Genomic_DNA"/>
</dbReference>
<sequence>MSAQLNPSDIEAARIDLLINVTSQTVEEIRMYIKQTKCGEVAEPDNIPVEALTTDKEVTANMMHLPFRKVSEEK</sequence>